<evidence type="ECO:0000313" key="2">
    <source>
        <dbReference type="EMBL" id="MBD1600930.1"/>
    </source>
</evidence>
<feature type="compositionally biased region" description="Polar residues" evidence="1">
    <location>
        <begin position="1"/>
        <end position="10"/>
    </location>
</feature>
<dbReference type="Proteomes" id="UP000805841">
    <property type="component" value="Unassembled WGS sequence"/>
</dbReference>
<dbReference type="RefSeq" id="WP_190423681.1">
    <property type="nucleotide sequence ID" value="NZ_JAAOCA010000026.1"/>
</dbReference>
<dbReference type="InterPro" id="IPR036390">
    <property type="entry name" value="WH_DNA-bd_sf"/>
</dbReference>
<accession>A0ABR7Z646</accession>
<protein>
    <submittedName>
        <fullName evidence="2">Fe2+ zn2+ uptake regulation protein</fullName>
    </submittedName>
</protein>
<name>A0ABR7Z646_9PSED</name>
<organism evidence="2 3">
    <name type="scientific">Pseudomonas typographi</name>
    <dbReference type="NCBI Taxonomy" id="2715964"/>
    <lineage>
        <taxon>Bacteria</taxon>
        <taxon>Pseudomonadati</taxon>
        <taxon>Pseudomonadota</taxon>
        <taxon>Gammaproteobacteria</taxon>
        <taxon>Pseudomonadales</taxon>
        <taxon>Pseudomonadaceae</taxon>
        <taxon>Pseudomonas</taxon>
    </lineage>
</organism>
<evidence type="ECO:0000313" key="3">
    <source>
        <dbReference type="Proteomes" id="UP000805841"/>
    </source>
</evidence>
<dbReference type="SUPFAM" id="SSF46785">
    <property type="entry name" value="Winged helix' DNA-binding domain"/>
    <property type="match status" value="1"/>
</dbReference>
<evidence type="ECO:0000256" key="1">
    <source>
        <dbReference type="SAM" id="MobiDB-lite"/>
    </source>
</evidence>
<gene>
    <name evidence="2" type="ORF">HAQ05_19815</name>
</gene>
<keyword evidence="3" id="KW-1185">Reference proteome</keyword>
<comment type="caution">
    <text evidence="2">The sequence shown here is derived from an EMBL/GenBank/DDBJ whole genome shotgun (WGS) entry which is preliminary data.</text>
</comment>
<dbReference type="Gene3D" id="1.10.10.10">
    <property type="entry name" value="Winged helix-like DNA-binding domain superfamily/Winged helix DNA-binding domain"/>
    <property type="match status" value="1"/>
</dbReference>
<proteinExistence type="predicted"/>
<reference evidence="2 3" key="1">
    <citation type="journal article" date="2020" name="Insects">
        <title>Bacteria Belonging to Pseudomonas typographi sp. nov. from the Bark Beetle Ips typographus Have Genomic Potential to Aid in the Host Ecology.</title>
        <authorList>
            <person name="Peral-Aranega E."/>
            <person name="Saati-Santamaria Z."/>
            <person name="Kolarik M."/>
            <person name="Rivas R."/>
            <person name="Garcia-Fraile P."/>
        </authorList>
    </citation>
    <scope>NUCLEOTIDE SEQUENCE [LARGE SCALE GENOMIC DNA]</scope>
    <source>
        <strain evidence="2 3">CA3A</strain>
    </source>
</reference>
<dbReference type="InterPro" id="IPR036388">
    <property type="entry name" value="WH-like_DNA-bd_sf"/>
</dbReference>
<sequence length="120" mass="13501">MHHARPQTTHPVARQQRPATAPLGAAPVGNERIKDMLKHFGLRTSLIRLKVIDTLLQAEREAHSIGMRGVHGRLASQDVPLSFLSVREVLKRLCQEGLVSMNDDKTYCLEAAVREYLQRP</sequence>
<feature type="region of interest" description="Disordered" evidence="1">
    <location>
        <begin position="1"/>
        <end position="27"/>
    </location>
</feature>
<dbReference type="EMBL" id="JAAOCA010000026">
    <property type="protein sequence ID" value="MBD1600930.1"/>
    <property type="molecule type" value="Genomic_DNA"/>
</dbReference>